<sequence>MDYVYALINPAMPGLVKVGWTARDPHERADALTASTASPLPFVVIYYEPVSDGRAAEAAVHRLLEISGLRINKSREFFSCDAHVVVRAIVKVCGSFKNKIAEHVSHGEVEGCRGNEFSDFKPKNLLREGLKLISSADDPLSDPEKGRKLVEASAILGYAPGQFHLAKIKIDCIGRDPSTEKSRNEMISSVSLLRSSLSGGYGPAIILLSFVALEYGRTLELESDYIKDIPRFIGPGSKISEMELADIKYGSDKIFYCLRSSFSLDKLERIMTPEILLNPVCGPIWRNNFFRFYATLRDQYIKFIEDSRADPMIDIMGTTRSTYERYITSVLDFARSRNFMG</sequence>
<evidence type="ECO:0000313" key="3">
    <source>
        <dbReference type="Proteomes" id="UP000219621"/>
    </source>
</evidence>
<organism evidence="2 3">
    <name type="scientific">Caenispirillum bisanense</name>
    <dbReference type="NCBI Taxonomy" id="414052"/>
    <lineage>
        <taxon>Bacteria</taxon>
        <taxon>Pseudomonadati</taxon>
        <taxon>Pseudomonadota</taxon>
        <taxon>Alphaproteobacteria</taxon>
        <taxon>Rhodospirillales</taxon>
        <taxon>Novispirillaceae</taxon>
        <taxon>Caenispirillum</taxon>
    </lineage>
</organism>
<gene>
    <name evidence="2" type="ORF">SAMN05421508_11483</name>
</gene>
<dbReference type="Proteomes" id="UP000219621">
    <property type="component" value="Unassembled WGS sequence"/>
</dbReference>
<dbReference type="SMART" id="SM00974">
    <property type="entry name" value="T5orf172"/>
    <property type="match status" value="1"/>
</dbReference>
<evidence type="ECO:0000259" key="1">
    <source>
        <dbReference type="SMART" id="SM00974"/>
    </source>
</evidence>
<reference evidence="2 3" key="1">
    <citation type="submission" date="2017-09" db="EMBL/GenBank/DDBJ databases">
        <authorList>
            <person name="Ehlers B."/>
            <person name="Leendertz F.H."/>
        </authorList>
    </citation>
    <scope>NUCLEOTIDE SEQUENCE [LARGE SCALE GENOMIC DNA]</scope>
    <source>
        <strain evidence="2 3">USBA 140</strain>
    </source>
</reference>
<proteinExistence type="predicted"/>
<dbReference type="RefSeq" id="WP_097281415.1">
    <property type="nucleotide sequence ID" value="NZ_OCNJ01000014.1"/>
</dbReference>
<dbReference type="InterPro" id="IPR018306">
    <property type="entry name" value="Phage_T5_Orf172_DNA-bd"/>
</dbReference>
<protein>
    <submittedName>
        <fullName evidence="2">T5orf172 domain-containing protein</fullName>
    </submittedName>
</protein>
<dbReference type="OrthoDB" id="8265034at2"/>
<dbReference type="AlphaFoldDB" id="A0A286H0L0"/>
<name>A0A286H0L0_9PROT</name>
<keyword evidence="3" id="KW-1185">Reference proteome</keyword>
<feature type="domain" description="Bacteriophage T5 Orf172 DNA-binding" evidence="1">
    <location>
        <begin position="10"/>
        <end position="92"/>
    </location>
</feature>
<accession>A0A286H0L0</accession>
<evidence type="ECO:0000313" key="2">
    <source>
        <dbReference type="EMBL" id="SOE00879.1"/>
    </source>
</evidence>
<dbReference type="Pfam" id="PF10544">
    <property type="entry name" value="T5orf172"/>
    <property type="match status" value="1"/>
</dbReference>
<dbReference type="EMBL" id="OCNJ01000014">
    <property type="protein sequence ID" value="SOE00879.1"/>
    <property type="molecule type" value="Genomic_DNA"/>
</dbReference>